<dbReference type="OrthoDB" id="9869319at2759"/>
<accession>A0A7L3N8S5</accession>
<feature type="domain" description="CREG-like beta-barrel" evidence="1">
    <location>
        <begin position="148"/>
        <end position="216"/>
    </location>
</feature>
<dbReference type="Proteomes" id="UP000579904">
    <property type="component" value="Unassembled WGS sequence"/>
</dbReference>
<keyword evidence="3" id="KW-1185">Reference proteome</keyword>
<protein>
    <submittedName>
        <fullName evidence="2">CREG2 protein</fullName>
    </submittedName>
</protein>
<reference evidence="2 3" key="1">
    <citation type="submission" date="2019-09" db="EMBL/GenBank/DDBJ databases">
        <title>Bird 10,000 Genomes (B10K) Project - Family phase.</title>
        <authorList>
            <person name="Zhang G."/>
        </authorList>
    </citation>
    <scope>NUCLEOTIDE SEQUENCE [LARGE SCALE GENOMIC DNA]</scope>
    <source>
        <strain evidence="2">OUT-0002</strain>
    </source>
</reference>
<dbReference type="InterPro" id="IPR055343">
    <property type="entry name" value="CREG_beta-barrel"/>
</dbReference>
<dbReference type="Pfam" id="PF13883">
    <property type="entry name" value="CREG_beta-barrel"/>
    <property type="match status" value="1"/>
</dbReference>
<dbReference type="AlphaFoldDB" id="A0A7L3N8S5"/>
<comment type="caution">
    <text evidence="2">The sequence shown here is derived from an EMBL/GenBank/DDBJ whole genome shotgun (WGS) entry which is preliminary data.</text>
</comment>
<dbReference type="SUPFAM" id="SSF50475">
    <property type="entry name" value="FMN-binding split barrel"/>
    <property type="match status" value="1"/>
</dbReference>
<feature type="non-terminal residue" evidence="2">
    <location>
        <position position="1"/>
    </location>
</feature>
<dbReference type="PANTHER" id="PTHR13343">
    <property type="entry name" value="CREG1 PROTEIN"/>
    <property type="match status" value="1"/>
</dbReference>
<gene>
    <name evidence="2" type="primary">Creg2</name>
    <name evidence="2" type="ORF">OREMEL_R00786</name>
</gene>
<dbReference type="PANTHER" id="PTHR13343:SF15">
    <property type="entry name" value="PROTEIN CREG2"/>
    <property type="match status" value="1"/>
</dbReference>
<proteinExistence type="predicted"/>
<evidence type="ECO:0000313" key="3">
    <source>
        <dbReference type="Proteomes" id="UP000579904"/>
    </source>
</evidence>
<sequence>EEALPSLLEEAGGLWKQSYPASAYREDAALGSGTGGLNQAENGNDGFLVQCQTPDRNLLSFLREGAAMSWFSQKGKRKKINELWGQSMCLLSFAFSLEDGVSNPTLQAVSGFGGPRFLFWFMTCIRSGSIRDILPTLLHPLLEVGGMNVEKNVIDPEDPRCTRLTLMGQMVTVPPEEVEFAKQAMFSRHPVVRKWPRSYEWFFMKMNIEHIWLQSW</sequence>
<feature type="non-terminal residue" evidence="2">
    <location>
        <position position="216"/>
    </location>
</feature>
<dbReference type="Gene3D" id="2.30.110.10">
    <property type="entry name" value="Electron Transport, Fmn-binding Protein, Chain A"/>
    <property type="match status" value="1"/>
</dbReference>
<evidence type="ECO:0000313" key="2">
    <source>
        <dbReference type="EMBL" id="NXU75357.1"/>
    </source>
</evidence>
<organism evidence="2 3">
    <name type="scientific">Oreotrochilus melanogaster</name>
    <dbReference type="NCBI Taxonomy" id="689266"/>
    <lineage>
        <taxon>Eukaryota</taxon>
        <taxon>Metazoa</taxon>
        <taxon>Chordata</taxon>
        <taxon>Craniata</taxon>
        <taxon>Vertebrata</taxon>
        <taxon>Euteleostomi</taxon>
        <taxon>Archelosauria</taxon>
        <taxon>Archosauria</taxon>
        <taxon>Dinosauria</taxon>
        <taxon>Saurischia</taxon>
        <taxon>Theropoda</taxon>
        <taxon>Coelurosauria</taxon>
        <taxon>Aves</taxon>
        <taxon>Neognathae</taxon>
        <taxon>Neoaves</taxon>
        <taxon>Strisores</taxon>
        <taxon>Apodiformes</taxon>
        <taxon>Trochilidae</taxon>
        <taxon>Oreotrochilus</taxon>
    </lineage>
</organism>
<name>A0A7L3N8S5_9AVES</name>
<dbReference type="GO" id="GO:0005737">
    <property type="term" value="C:cytoplasm"/>
    <property type="evidence" value="ECO:0007669"/>
    <property type="project" value="UniProtKB-ARBA"/>
</dbReference>
<dbReference type="GO" id="GO:0005615">
    <property type="term" value="C:extracellular space"/>
    <property type="evidence" value="ECO:0007669"/>
    <property type="project" value="TreeGrafter"/>
</dbReference>
<evidence type="ECO:0000259" key="1">
    <source>
        <dbReference type="Pfam" id="PF13883"/>
    </source>
</evidence>
<dbReference type="InterPro" id="IPR012349">
    <property type="entry name" value="Split_barrel_FMN-bd"/>
</dbReference>
<dbReference type="EMBL" id="VZUB01004252">
    <property type="protein sequence ID" value="NXU75357.1"/>
    <property type="molecule type" value="Genomic_DNA"/>
</dbReference>